<sequence>MAAERAQNSLRILFFFLSFKDADFRILLKLNFIEHQFREAKYTGELKTYLQQTACSQIEEKSSWFKQCNLERFHIQNEHVDVVILLNVSLSETGSGILGALRSHNVKSFTANRHLSVIFGNCVSAVDIAEEEMRGAPRHVVSNSEGHFEIQTRPQMFTVATPILGQSANLKNFASYKSPWEAMMFQELSDRLRDKVRDLTVTAEELLVFDTLSVVQASMTAMSLLPATSLDHNEYWNLPLKSVTDLIGNPGVCEANFKLPIYVDLDQSEYLTFTLGILAPAGYWSGSQTERPNFLCDAVHGILADVWLRAYFLIRETFVCSVLERYVSEQGRLQGILRIIMLRSTITDELQSHIPTDLALLGLFARLRPQMVYTTYIHGSRSTYDYIWDSDDSSHFVVIVQRYINRFGQFKKIERLLMSLPRDRNTLFRDFFCGQIRMKLSVSLEQLRCDWFQVYDIDYRAYGQILVRISMASEYWKPDQIWAIPTLIAEKLNAKPSVGKVYNVRWRRRNKY</sequence>
<dbReference type="Proteomes" id="UP000308267">
    <property type="component" value="Unassembled WGS sequence"/>
</dbReference>
<evidence type="ECO:0000313" key="1">
    <source>
        <dbReference type="EMBL" id="TGZ56919.1"/>
    </source>
</evidence>
<dbReference type="EMBL" id="SJOL01009565">
    <property type="protein sequence ID" value="TGZ56919.1"/>
    <property type="molecule type" value="Genomic_DNA"/>
</dbReference>
<accession>A0A4S2L8N1</accession>
<protein>
    <submittedName>
        <fullName evidence="1">Uncharacterized protein</fullName>
    </submittedName>
</protein>
<keyword evidence="2" id="KW-1185">Reference proteome</keyword>
<reference evidence="1 2" key="1">
    <citation type="journal article" date="2019" name="BMC Genomics">
        <title>New insights from Opisthorchis felineus genome: update on genomics of the epidemiologically important liver flukes.</title>
        <authorList>
            <person name="Ershov N.I."/>
            <person name="Mordvinov V.A."/>
            <person name="Prokhortchouk E.B."/>
            <person name="Pakharukova M.Y."/>
            <person name="Gunbin K.V."/>
            <person name="Ustyantsev K."/>
            <person name="Genaev M.A."/>
            <person name="Blinov A.G."/>
            <person name="Mazur A."/>
            <person name="Boulygina E."/>
            <person name="Tsygankova S."/>
            <person name="Khrameeva E."/>
            <person name="Chekanov N."/>
            <person name="Fan G."/>
            <person name="Xiao A."/>
            <person name="Zhang H."/>
            <person name="Xu X."/>
            <person name="Yang H."/>
            <person name="Solovyev V."/>
            <person name="Lee S.M."/>
            <person name="Liu X."/>
            <person name="Afonnikov D.A."/>
            <person name="Skryabin K.G."/>
        </authorList>
    </citation>
    <scope>NUCLEOTIDE SEQUENCE [LARGE SCALE GENOMIC DNA]</scope>
    <source>
        <strain evidence="1">AK-0245</strain>
        <tissue evidence="1">Whole organism</tissue>
    </source>
</reference>
<proteinExistence type="predicted"/>
<dbReference type="AlphaFoldDB" id="A0A4S2L8N1"/>
<comment type="caution">
    <text evidence="1">The sequence shown here is derived from an EMBL/GenBank/DDBJ whole genome shotgun (WGS) entry which is preliminary data.</text>
</comment>
<name>A0A4S2L8N1_OPIFE</name>
<organism evidence="1 2">
    <name type="scientific">Opisthorchis felineus</name>
    <dbReference type="NCBI Taxonomy" id="147828"/>
    <lineage>
        <taxon>Eukaryota</taxon>
        <taxon>Metazoa</taxon>
        <taxon>Spiralia</taxon>
        <taxon>Lophotrochozoa</taxon>
        <taxon>Platyhelminthes</taxon>
        <taxon>Trematoda</taxon>
        <taxon>Digenea</taxon>
        <taxon>Opisthorchiida</taxon>
        <taxon>Opisthorchiata</taxon>
        <taxon>Opisthorchiidae</taxon>
        <taxon>Opisthorchis</taxon>
    </lineage>
</organism>
<evidence type="ECO:0000313" key="2">
    <source>
        <dbReference type="Proteomes" id="UP000308267"/>
    </source>
</evidence>
<gene>
    <name evidence="1" type="ORF">CRM22_010064</name>
</gene>
<dbReference type="OrthoDB" id="10470941at2759"/>